<proteinExistence type="predicted"/>
<dbReference type="Proteomes" id="UP001276150">
    <property type="component" value="Unassembled WGS sequence"/>
</dbReference>
<gene>
    <name evidence="1" type="ORF">ORD21_17730</name>
</gene>
<accession>A0ABU4DVM6</accession>
<dbReference type="RefSeq" id="WP_317641794.1">
    <property type="nucleotide sequence ID" value="NZ_JAPMIV010000062.1"/>
</dbReference>
<protein>
    <submittedName>
        <fullName evidence="1">Uncharacterized protein</fullName>
    </submittedName>
</protein>
<organism evidence="1 2">
    <name type="scientific">Deinococcus arenicola</name>
    <dbReference type="NCBI Taxonomy" id="2994950"/>
    <lineage>
        <taxon>Bacteria</taxon>
        <taxon>Thermotogati</taxon>
        <taxon>Deinococcota</taxon>
        <taxon>Deinococci</taxon>
        <taxon>Deinococcales</taxon>
        <taxon>Deinococcaceae</taxon>
        <taxon>Deinococcus</taxon>
    </lineage>
</organism>
<keyword evidence="2" id="KW-1185">Reference proteome</keyword>
<comment type="caution">
    <text evidence="1">The sequence shown here is derived from an EMBL/GenBank/DDBJ whole genome shotgun (WGS) entry which is preliminary data.</text>
</comment>
<reference evidence="1 2" key="1">
    <citation type="submission" date="2022-11" db="EMBL/GenBank/DDBJ databases">
        <title>Deinococcus ZS9-10, Low Temperature and Draught-tolerating, UV-resistant Bacteria from Continental Antarctica.</title>
        <authorList>
            <person name="Cheng L."/>
        </authorList>
    </citation>
    <scope>NUCLEOTIDE SEQUENCE [LARGE SCALE GENOMIC DNA]</scope>
    <source>
        <strain evidence="1 2">ZS9-10</strain>
    </source>
</reference>
<sequence>MNDDTLRRELLDLIPRLERTPPSETTEQLISRLTRLAEARAALVTLRRRSAAA</sequence>
<evidence type="ECO:0000313" key="1">
    <source>
        <dbReference type="EMBL" id="MDV6376438.1"/>
    </source>
</evidence>
<name>A0ABU4DVM6_9DEIO</name>
<evidence type="ECO:0000313" key="2">
    <source>
        <dbReference type="Proteomes" id="UP001276150"/>
    </source>
</evidence>
<dbReference type="EMBL" id="JAPMIV010000062">
    <property type="protein sequence ID" value="MDV6376438.1"/>
    <property type="molecule type" value="Genomic_DNA"/>
</dbReference>